<sequence>MLKNNGLSYNDINVIELSPPEMPAALSEGRISGYSVAEPFGAVSVANGKGKVLFDSQNLWGNSVCCALVLRNDFIQNNRSIAEKFVQEYVNAAHKADLKDRATLDILTKYLRTDSRVLELSLKWISYKNLKLEEKDYNDLSKYLVEMGLIENPPPYSDFVDNTLIDNAK</sequence>
<dbReference type="AlphaFoldDB" id="A0A1I5UZF1"/>
<accession>A0A1I5UZF1</accession>
<protein>
    <submittedName>
        <fullName evidence="1">NitT/TauT family transport system substrate-binding protein</fullName>
    </submittedName>
</protein>
<dbReference type="EMBL" id="FOXR01000009">
    <property type="protein sequence ID" value="SFQ00625.1"/>
    <property type="molecule type" value="Genomic_DNA"/>
</dbReference>
<evidence type="ECO:0000313" key="1">
    <source>
        <dbReference type="EMBL" id="SFQ00625.1"/>
    </source>
</evidence>
<gene>
    <name evidence="1" type="ORF">SAMN05444406_10927</name>
</gene>
<dbReference type="PANTHER" id="PTHR30024:SF43">
    <property type="entry name" value="BLL4572 PROTEIN"/>
    <property type="match status" value="1"/>
</dbReference>
<dbReference type="Gene3D" id="3.40.190.10">
    <property type="entry name" value="Periplasmic binding protein-like II"/>
    <property type="match status" value="1"/>
</dbReference>
<dbReference type="PANTHER" id="PTHR30024">
    <property type="entry name" value="ALIPHATIC SULFONATES-BINDING PROTEIN-RELATED"/>
    <property type="match status" value="1"/>
</dbReference>
<dbReference type="STRING" id="937334.SAMN05444406_10927"/>
<dbReference type="Proteomes" id="UP000198577">
    <property type="component" value="Unassembled WGS sequence"/>
</dbReference>
<proteinExistence type="predicted"/>
<dbReference type="SUPFAM" id="SSF53850">
    <property type="entry name" value="Periplasmic binding protein-like II"/>
    <property type="match status" value="1"/>
</dbReference>
<keyword evidence="2" id="KW-1185">Reference proteome</keyword>
<dbReference type="Pfam" id="PF13379">
    <property type="entry name" value="NMT1_2"/>
    <property type="match status" value="1"/>
</dbReference>
<reference evidence="1 2" key="1">
    <citation type="submission" date="2016-10" db="EMBL/GenBank/DDBJ databases">
        <authorList>
            <person name="de Groot N.N."/>
        </authorList>
    </citation>
    <scope>NUCLEOTIDE SEQUENCE [LARGE SCALE GENOMIC DNA]</scope>
    <source>
        <strain evidence="1 2">DSM 20678</strain>
    </source>
</reference>
<organism evidence="1 2">
    <name type="scientific">Caldicoprobacter faecalis</name>
    <dbReference type="NCBI Taxonomy" id="937334"/>
    <lineage>
        <taxon>Bacteria</taxon>
        <taxon>Bacillati</taxon>
        <taxon>Bacillota</taxon>
        <taxon>Clostridia</taxon>
        <taxon>Caldicoprobacterales</taxon>
        <taxon>Caldicoprobacteraceae</taxon>
        <taxon>Caldicoprobacter</taxon>
    </lineage>
</organism>
<name>A0A1I5UZF1_9FIRM</name>
<evidence type="ECO:0000313" key="2">
    <source>
        <dbReference type="Proteomes" id="UP000198577"/>
    </source>
</evidence>